<sequence length="99" mass="10797">MEKSSVSRNRRKPDVALVDPAVYVNDDLPLPVLLQQAPVEAVAATAALSPLPLPLPPVTLLPTPTSLIHYPLFSTLFRSSLFVPRELQPPIYLELTGSK</sequence>
<comment type="caution">
    <text evidence="1">The sequence shown here is derived from an EMBL/GenBank/DDBJ whole genome shotgun (WGS) entry which is preliminary data.</text>
</comment>
<dbReference type="AlphaFoldDB" id="A0A834K4T0"/>
<dbReference type="Proteomes" id="UP000617340">
    <property type="component" value="Unassembled WGS sequence"/>
</dbReference>
<evidence type="ECO:0000313" key="2">
    <source>
        <dbReference type="Proteomes" id="UP000617340"/>
    </source>
</evidence>
<dbReference type="EMBL" id="JACSDZ010000007">
    <property type="protein sequence ID" value="KAF7399161.1"/>
    <property type="molecule type" value="Genomic_DNA"/>
</dbReference>
<reference evidence="1" key="1">
    <citation type="journal article" date="2020" name="G3 (Bethesda)">
        <title>High-Quality Assemblies for Three Invasive Social Wasps from the &lt;i&gt;Vespula&lt;/i&gt; Genus.</title>
        <authorList>
            <person name="Harrop T.W.R."/>
            <person name="Guhlin J."/>
            <person name="McLaughlin G.M."/>
            <person name="Permina E."/>
            <person name="Stockwell P."/>
            <person name="Gilligan J."/>
            <person name="Le Lec M.F."/>
            <person name="Gruber M.A.M."/>
            <person name="Quinn O."/>
            <person name="Lovegrove M."/>
            <person name="Duncan E.J."/>
            <person name="Remnant E.J."/>
            <person name="Van Eeckhoven J."/>
            <person name="Graham B."/>
            <person name="Knapp R.A."/>
            <person name="Langford K.W."/>
            <person name="Kronenberg Z."/>
            <person name="Press M.O."/>
            <person name="Eacker S.M."/>
            <person name="Wilson-Rankin E.E."/>
            <person name="Purcell J."/>
            <person name="Lester P.J."/>
            <person name="Dearden P.K."/>
        </authorList>
    </citation>
    <scope>NUCLEOTIDE SEQUENCE</scope>
    <source>
        <strain evidence="1">Linc-1</strain>
    </source>
</reference>
<accession>A0A834K4T0</accession>
<organism evidence="1 2">
    <name type="scientific">Vespula germanica</name>
    <name type="common">German yellow jacket</name>
    <name type="synonym">Paravespula germanica</name>
    <dbReference type="NCBI Taxonomy" id="30212"/>
    <lineage>
        <taxon>Eukaryota</taxon>
        <taxon>Metazoa</taxon>
        <taxon>Ecdysozoa</taxon>
        <taxon>Arthropoda</taxon>
        <taxon>Hexapoda</taxon>
        <taxon>Insecta</taxon>
        <taxon>Pterygota</taxon>
        <taxon>Neoptera</taxon>
        <taxon>Endopterygota</taxon>
        <taxon>Hymenoptera</taxon>
        <taxon>Apocrita</taxon>
        <taxon>Aculeata</taxon>
        <taxon>Vespoidea</taxon>
        <taxon>Vespidae</taxon>
        <taxon>Vespinae</taxon>
        <taxon>Vespula</taxon>
    </lineage>
</organism>
<evidence type="ECO:0000313" key="1">
    <source>
        <dbReference type="EMBL" id="KAF7399161.1"/>
    </source>
</evidence>
<gene>
    <name evidence="1" type="ORF">HZH68_007753</name>
</gene>
<proteinExistence type="predicted"/>
<keyword evidence="2" id="KW-1185">Reference proteome</keyword>
<protein>
    <submittedName>
        <fullName evidence="1">Uncharacterized protein</fullName>
    </submittedName>
</protein>
<name>A0A834K4T0_VESGE</name>